<dbReference type="EMBL" id="BPVZ01000140">
    <property type="protein sequence ID" value="GKV40271.1"/>
    <property type="molecule type" value="Genomic_DNA"/>
</dbReference>
<evidence type="ECO:0000313" key="3">
    <source>
        <dbReference type="Proteomes" id="UP001054252"/>
    </source>
</evidence>
<accession>A0AAV5LUD4</accession>
<feature type="compositionally biased region" description="Basic and acidic residues" evidence="1">
    <location>
        <begin position="58"/>
        <end position="91"/>
    </location>
</feature>
<protein>
    <submittedName>
        <fullName evidence="2">Uncharacterized protein</fullName>
    </submittedName>
</protein>
<sequence length="116" mass="13539">MDLVLLRRDLSCNLRSRPLAFFSLLPDSDGSTASWVGSEFLRENPHRSGRGKRRKKKGEKEREREEGKDRRREEDEEGWERGRGRMRDKNGGRSKNRTVPAGTTGTYRFLKLTEML</sequence>
<feature type="compositionally biased region" description="Basic residues" evidence="1">
    <location>
        <begin position="47"/>
        <end position="57"/>
    </location>
</feature>
<evidence type="ECO:0000256" key="1">
    <source>
        <dbReference type="SAM" id="MobiDB-lite"/>
    </source>
</evidence>
<reference evidence="2 3" key="1">
    <citation type="journal article" date="2021" name="Commun. Biol.">
        <title>The genome of Shorea leprosula (Dipterocarpaceae) highlights the ecological relevance of drought in aseasonal tropical rainforests.</title>
        <authorList>
            <person name="Ng K.K.S."/>
            <person name="Kobayashi M.J."/>
            <person name="Fawcett J.A."/>
            <person name="Hatakeyama M."/>
            <person name="Paape T."/>
            <person name="Ng C.H."/>
            <person name="Ang C.C."/>
            <person name="Tnah L.H."/>
            <person name="Lee C.T."/>
            <person name="Nishiyama T."/>
            <person name="Sese J."/>
            <person name="O'Brien M.J."/>
            <person name="Copetti D."/>
            <person name="Mohd Noor M.I."/>
            <person name="Ong R.C."/>
            <person name="Putra M."/>
            <person name="Sireger I.Z."/>
            <person name="Indrioko S."/>
            <person name="Kosugi Y."/>
            <person name="Izuno A."/>
            <person name="Isagi Y."/>
            <person name="Lee S.L."/>
            <person name="Shimizu K.K."/>
        </authorList>
    </citation>
    <scope>NUCLEOTIDE SEQUENCE [LARGE SCALE GENOMIC DNA]</scope>
    <source>
        <strain evidence="2">214</strain>
    </source>
</reference>
<name>A0AAV5LUD4_9ROSI</name>
<dbReference type="Proteomes" id="UP001054252">
    <property type="component" value="Unassembled WGS sequence"/>
</dbReference>
<proteinExistence type="predicted"/>
<organism evidence="2 3">
    <name type="scientific">Rubroshorea leprosula</name>
    <dbReference type="NCBI Taxonomy" id="152421"/>
    <lineage>
        <taxon>Eukaryota</taxon>
        <taxon>Viridiplantae</taxon>
        <taxon>Streptophyta</taxon>
        <taxon>Embryophyta</taxon>
        <taxon>Tracheophyta</taxon>
        <taxon>Spermatophyta</taxon>
        <taxon>Magnoliopsida</taxon>
        <taxon>eudicotyledons</taxon>
        <taxon>Gunneridae</taxon>
        <taxon>Pentapetalae</taxon>
        <taxon>rosids</taxon>
        <taxon>malvids</taxon>
        <taxon>Malvales</taxon>
        <taxon>Dipterocarpaceae</taxon>
        <taxon>Rubroshorea</taxon>
    </lineage>
</organism>
<keyword evidence="3" id="KW-1185">Reference proteome</keyword>
<evidence type="ECO:0000313" key="2">
    <source>
        <dbReference type="EMBL" id="GKV40271.1"/>
    </source>
</evidence>
<dbReference type="AlphaFoldDB" id="A0AAV5LUD4"/>
<gene>
    <name evidence="2" type="ORF">SLEP1_g47938</name>
</gene>
<feature type="region of interest" description="Disordered" evidence="1">
    <location>
        <begin position="26"/>
        <end position="104"/>
    </location>
</feature>
<comment type="caution">
    <text evidence="2">The sequence shown here is derived from an EMBL/GenBank/DDBJ whole genome shotgun (WGS) entry which is preliminary data.</text>
</comment>